<dbReference type="KEGG" id="msea:METESE_08270"/>
<dbReference type="AlphaFoldDB" id="A0AA48GTF5"/>
<dbReference type="EC" id="2.3.1.30" evidence="2"/>
<keyword evidence="5" id="KW-0012">Acyltransferase</keyword>
<evidence type="ECO:0000256" key="4">
    <source>
        <dbReference type="ARBA" id="ARBA00022679"/>
    </source>
</evidence>
<dbReference type="PANTHER" id="PTHR42811">
    <property type="entry name" value="SERINE ACETYLTRANSFERASE"/>
    <property type="match status" value="1"/>
</dbReference>
<gene>
    <name evidence="7" type="ORF">METESE_08270</name>
</gene>
<dbReference type="InterPro" id="IPR045304">
    <property type="entry name" value="LbH_SAT"/>
</dbReference>
<evidence type="ECO:0000256" key="1">
    <source>
        <dbReference type="ARBA" id="ARBA00007274"/>
    </source>
</evidence>
<accession>A0AA48GTF5</accession>
<evidence type="ECO:0000256" key="2">
    <source>
        <dbReference type="ARBA" id="ARBA00013266"/>
    </source>
</evidence>
<protein>
    <recommendedName>
        <fullName evidence="2">serine O-acetyltransferase</fullName>
        <ecNumber evidence="2">2.3.1.30</ecNumber>
    </recommendedName>
</protein>
<dbReference type="GO" id="GO:0009001">
    <property type="term" value="F:serine O-acetyltransferase activity"/>
    <property type="evidence" value="ECO:0007669"/>
    <property type="project" value="UniProtKB-EC"/>
</dbReference>
<sequence>MTPGQPVPPSSPAPLGPVLDSLCSAGMGWEGAHSRPTLRREFPSRQAVADLVEDLRSVLFPGFFGPSELTAETLRFHTGATLDRILLALREQVKRGMGAVCASGEDVPACRERAQAAAEAFLARLPEVRRKLGTDVEAAYNGDPALTNPDEAIFCYPGILAITSQRLAHELHVLGVPLIPRMITEHAHSVTGIDIHPGARIGEGFFIDHGTGVVIGETTIIGRNVRIYQGVTLGAKSFPLDEHGNPIKGVDRHPIVEDDVTIYSNATILGRITLGRGAVIGGNVWLTQSVPAGAVVTQSSQWASFQIHGVQEGEWSAWSI</sequence>
<dbReference type="FunFam" id="2.160.10.10:FF:000015">
    <property type="entry name" value="Serine acetyltransferase, plasmid"/>
    <property type="match status" value="1"/>
</dbReference>
<reference evidence="7" key="1">
    <citation type="journal article" date="2023" name="Int. J. Syst. Evol. Microbiol.">
        <title>Mesoterricola silvestris gen. nov., sp. nov., Mesoterricola sediminis sp. nov., Geothrix oryzae sp. nov., Geothrix edaphica sp. nov., Geothrix rubra sp. nov., and Geothrix limicola sp. nov., six novel members of Acidobacteriota isolated from soils.</title>
        <authorList>
            <person name="Itoh H."/>
            <person name="Sugisawa Y."/>
            <person name="Mise K."/>
            <person name="Xu Z."/>
            <person name="Kuniyasu M."/>
            <person name="Ushijima N."/>
            <person name="Kawano K."/>
            <person name="Kobayashi E."/>
            <person name="Shiratori Y."/>
            <person name="Masuda Y."/>
            <person name="Senoo K."/>
        </authorList>
    </citation>
    <scope>NUCLEOTIDE SEQUENCE</scope>
    <source>
        <strain evidence="7">W786</strain>
    </source>
</reference>
<evidence type="ECO:0000313" key="7">
    <source>
        <dbReference type="EMBL" id="BDU75869.1"/>
    </source>
</evidence>
<dbReference type="InterPro" id="IPR011004">
    <property type="entry name" value="Trimer_LpxA-like_sf"/>
</dbReference>
<evidence type="ECO:0000256" key="3">
    <source>
        <dbReference type="ARBA" id="ARBA00022605"/>
    </source>
</evidence>
<dbReference type="RefSeq" id="WP_243345740.1">
    <property type="nucleotide sequence ID" value="NZ_AP027081.1"/>
</dbReference>
<name>A0AA48GTF5_9BACT</name>
<dbReference type="Gene3D" id="2.160.10.10">
    <property type="entry name" value="Hexapeptide repeat proteins"/>
    <property type="match status" value="1"/>
</dbReference>
<dbReference type="EMBL" id="AP027081">
    <property type="protein sequence ID" value="BDU75869.1"/>
    <property type="molecule type" value="Genomic_DNA"/>
</dbReference>
<keyword evidence="8" id="KW-1185">Reference proteome</keyword>
<dbReference type="Pfam" id="PF00132">
    <property type="entry name" value="Hexapep"/>
    <property type="match status" value="1"/>
</dbReference>
<keyword evidence="3" id="KW-0028">Amino-acid biosynthesis</keyword>
<evidence type="ECO:0000256" key="5">
    <source>
        <dbReference type="ARBA" id="ARBA00023315"/>
    </source>
</evidence>
<organism evidence="7 8">
    <name type="scientific">Mesoterricola sediminis</name>
    <dbReference type="NCBI Taxonomy" id="2927980"/>
    <lineage>
        <taxon>Bacteria</taxon>
        <taxon>Pseudomonadati</taxon>
        <taxon>Acidobacteriota</taxon>
        <taxon>Holophagae</taxon>
        <taxon>Holophagales</taxon>
        <taxon>Holophagaceae</taxon>
        <taxon>Mesoterricola</taxon>
    </lineage>
</organism>
<dbReference type="SUPFAM" id="SSF51161">
    <property type="entry name" value="Trimeric LpxA-like enzymes"/>
    <property type="match status" value="1"/>
</dbReference>
<comment type="catalytic activity">
    <reaction evidence="6">
        <text>L-serine + acetyl-CoA = O-acetyl-L-serine + CoA</text>
        <dbReference type="Rhea" id="RHEA:24560"/>
        <dbReference type="ChEBI" id="CHEBI:33384"/>
        <dbReference type="ChEBI" id="CHEBI:57287"/>
        <dbReference type="ChEBI" id="CHEBI:57288"/>
        <dbReference type="ChEBI" id="CHEBI:58340"/>
        <dbReference type="EC" id="2.3.1.30"/>
    </reaction>
</comment>
<dbReference type="Proteomes" id="UP001228113">
    <property type="component" value="Chromosome"/>
</dbReference>
<keyword evidence="4" id="KW-0808">Transferase</keyword>
<dbReference type="InterPro" id="IPR042122">
    <property type="entry name" value="Ser_AcTrfase_N_sf"/>
</dbReference>
<dbReference type="Gene3D" id="1.10.3130.10">
    <property type="entry name" value="serine acetyltransferase, domain 1"/>
    <property type="match status" value="1"/>
</dbReference>
<dbReference type="InterPro" id="IPR001451">
    <property type="entry name" value="Hexapep"/>
</dbReference>
<comment type="similarity">
    <text evidence="1">Belongs to the transferase hexapeptide repeat family.</text>
</comment>
<evidence type="ECO:0000313" key="8">
    <source>
        <dbReference type="Proteomes" id="UP001228113"/>
    </source>
</evidence>
<dbReference type="GO" id="GO:0008652">
    <property type="term" value="P:amino acid biosynthetic process"/>
    <property type="evidence" value="ECO:0007669"/>
    <property type="project" value="UniProtKB-KW"/>
</dbReference>
<evidence type="ECO:0000256" key="6">
    <source>
        <dbReference type="ARBA" id="ARBA00049486"/>
    </source>
</evidence>
<proteinExistence type="inferred from homology"/>
<dbReference type="CDD" id="cd03354">
    <property type="entry name" value="LbH_SAT"/>
    <property type="match status" value="1"/>
</dbReference>